<evidence type="ECO:0000259" key="3">
    <source>
        <dbReference type="PROSITE" id="PS50240"/>
    </source>
</evidence>
<dbReference type="Gene3D" id="2.40.10.10">
    <property type="entry name" value="Trypsin-like serine proteases"/>
    <property type="match status" value="1"/>
</dbReference>
<dbReference type="GO" id="GO:0004252">
    <property type="term" value="F:serine-type endopeptidase activity"/>
    <property type="evidence" value="ECO:0007669"/>
    <property type="project" value="InterPro"/>
</dbReference>
<dbReference type="InterPro" id="IPR050430">
    <property type="entry name" value="Peptidase_S1"/>
</dbReference>
<dbReference type="AlphaFoldDB" id="A0A139A1E0"/>
<organism evidence="4 5">
    <name type="scientific">Gonapodya prolifera (strain JEL478)</name>
    <name type="common">Monoblepharis prolifera</name>
    <dbReference type="NCBI Taxonomy" id="1344416"/>
    <lineage>
        <taxon>Eukaryota</taxon>
        <taxon>Fungi</taxon>
        <taxon>Fungi incertae sedis</taxon>
        <taxon>Chytridiomycota</taxon>
        <taxon>Chytridiomycota incertae sedis</taxon>
        <taxon>Monoblepharidomycetes</taxon>
        <taxon>Monoblepharidales</taxon>
        <taxon>Gonapodyaceae</taxon>
        <taxon>Gonapodya</taxon>
    </lineage>
</organism>
<dbReference type="InterPro" id="IPR033116">
    <property type="entry name" value="TRYPSIN_SER"/>
</dbReference>
<sequence>MARVELVPRQRIAQVIALVALVSVTFLGTPSASQVHDVAGGVKSSNLVVGGVTVDIAQFPYVALLESSFGAYAIRCTGSLIQASPVPIIITAGHCGTMSDGAEYRRAYVGLQDTTVACASQPTCRMMNVRYIVGNPNYQPPTSGVDKTGHDAAIWILEPYYESRPITDIAPVPLNTDPAMPAIGDIDFALGWGLTNPGGTQGTETFPQNLQGLNLRVNNNYDCERTYGIDSSSRLNLGCVIGVVNAQGQQTATCNGDSGGPHISRGVLWGITSFGPIPCDQRNIPASVVRLTGISTWIQNTIAMANSGQI</sequence>
<protein>
    <submittedName>
        <fullName evidence="4">Trypsin-like serine protease</fullName>
    </submittedName>
</protein>
<keyword evidence="2" id="KW-0378">Hydrolase</keyword>
<dbReference type="InterPro" id="IPR001254">
    <property type="entry name" value="Trypsin_dom"/>
</dbReference>
<dbReference type="InterPro" id="IPR009003">
    <property type="entry name" value="Peptidase_S1_PA"/>
</dbReference>
<dbReference type="Proteomes" id="UP000070544">
    <property type="component" value="Unassembled WGS sequence"/>
</dbReference>
<dbReference type="PANTHER" id="PTHR24276">
    <property type="entry name" value="POLYSERASE-RELATED"/>
    <property type="match status" value="1"/>
</dbReference>
<evidence type="ECO:0000256" key="1">
    <source>
        <dbReference type="ARBA" id="ARBA00023157"/>
    </source>
</evidence>
<dbReference type="GO" id="GO:0006508">
    <property type="term" value="P:proteolysis"/>
    <property type="evidence" value="ECO:0007669"/>
    <property type="project" value="UniProtKB-KW"/>
</dbReference>
<dbReference type="Pfam" id="PF00089">
    <property type="entry name" value="Trypsin"/>
    <property type="match status" value="1"/>
</dbReference>
<keyword evidence="1" id="KW-1015">Disulfide bond</keyword>
<dbReference type="InterPro" id="IPR018114">
    <property type="entry name" value="TRYPSIN_HIS"/>
</dbReference>
<dbReference type="SMART" id="SM00020">
    <property type="entry name" value="Tryp_SPc"/>
    <property type="match status" value="1"/>
</dbReference>
<dbReference type="PANTHER" id="PTHR24276:SF98">
    <property type="entry name" value="FI18310P1-RELATED"/>
    <property type="match status" value="1"/>
</dbReference>
<dbReference type="PROSITE" id="PS00134">
    <property type="entry name" value="TRYPSIN_HIS"/>
    <property type="match status" value="1"/>
</dbReference>
<gene>
    <name evidence="4" type="ORF">M427DRAFT_148567</name>
</gene>
<dbReference type="InterPro" id="IPR043504">
    <property type="entry name" value="Peptidase_S1_PA_chymotrypsin"/>
</dbReference>
<evidence type="ECO:0000313" key="5">
    <source>
        <dbReference type="Proteomes" id="UP000070544"/>
    </source>
</evidence>
<evidence type="ECO:0000313" key="4">
    <source>
        <dbReference type="EMBL" id="KXS10572.1"/>
    </source>
</evidence>
<keyword evidence="2 4" id="KW-0645">Protease</keyword>
<dbReference type="SUPFAM" id="SSF50494">
    <property type="entry name" value="Trypsin-like serine proteases"/>
    <property type="match status" value="1"/>
</dbReference>
<dbReference type="STRING" id="1344416.A0A139A1E0"/>
<dbReference type="PROSITE" id="PS50240">
    <property type="entry name" value="TRYPSIN_DOM"/>
    <property type="match status" value="1"/>
</dbReference>
<accession>A0A139A1E0</accession>
<evidence type="ECO:0000256" key="2">
    <source>
        <dbReference type="RuleBase" id="RU363034"/>
    </source>
</evidence>
<reference evidence="4 5" key="1">
    <citation type="journal article" date="2015" name="Genome Biol. Evol.">
        <title>Phylogenomic analyses indicate that early fungi evolved digesting cell walls of algal ancestors of land plants.</title>
        <authorList>
            <person name="Chang Y."/>
            <person name="Wang S."/>
            <person name="Sekimoto S."/>
            <person name="Aerts A.L."/>
            <person name="Choi C."/>
            <person name="Clum A."/>
            <person name="LaButti K.M."/>
            <person name="Lindquist E.A."/>
            <person name="Yee Ngan C."/>
            <person name="Ohm R.A."/>
            <person name="Salamov A.A."/>
            <person name="Grigoriev I.V."/>
            <person name="Spatafora J.W."/>
            <person name="Berbee M.L."/>
        </authorList>
    </citation>
    <scope>NUCLEOTIDE SEQUENCE [LARGE SCALE GENOMIC DNA]</scope>
    <source>
        <strain evidence="4 5">JEL478</strain>
    </source>
</reference>
<dbReference type="EMBL" id="KQ965820">
    <property type="protein sequence ID" value="KXS10572.1"/>
    <property type="molecule type" value="Genomic_DNA"/>
</dbReference>
<proteinExistence type="predicted"/>
<keyword evidence="2" id="KW-0720">Serine protease</keyword>
<dbReference type="OrthoDB" id="6380398at2759"/>
<name>A0A139A1E0_GONPJ</name>
<keyword evidence="5" id="KW-1185">Reference proteome</keyword>
<dbReference type="PROSITE" id="PS00135">
    <property type="entry name" value="TRYPSIN_SER"/>
    <property type="match status" value="1"/>
</dbReference>
<feature type="domain" description="Peptidase S1" evidence="3">
    <location>
        <begin position="48"/>
        <end position="303"/>
    </location>
</feature>